<dbReference type="NCBIfam" id="TIGR00229">
    <property type="entry name" value="sensory_box"/>
    <property type="match status" value="1"/>
</dbReference>
<dbReference type="CDD" id="cd00130">
    <property type="entry name" value="PAS"/>
    <property type="match status" value="1"/>
</dbReference>
<dbReference type="InterPro" id="IPR052163">
    <property type="entry name" value="DGC-Regulatory_Protein"/>
</dbReference>
<accession>A0A7V0Z6H8</accession>
<dbReference type="Gene3D" id="3.30.70.270">
    <property type="match status" value="1"/>
</dbReference>
<evidence type="ECO:0000259" key="3">
    <source>
        <dbReference type="PROSITE" id="PS50887"/>
    </source>
</evidence>
<dbReference type="Pfam" id="PF00990">
    <property type="entry name" value="GGDEF"/>
    <property type="match status" value="1"/>
</dbReference>
<dbReference type="PROSITE" id="PS50887">
    <property type="entry name" value="GGDEF"/>
    <property type="match status" value="1"/>
</dbReference>
<dbReference type="PANTHER" id="PTHR46663">
    <property type="entry name" value="DIGUANYLATE CYCLASE DGCT-RELATED"/>
    <property type="match status" value="1"/>
</dbReference>
<feature type="domain" description="PAC" evidence="2">
    <location>
        <begin position="84"/>
        <end position="136"/>
    </location>
</feature>
<comment type="caution">
    <text evidence="4">The sequence shown here is derived from an EMBL/GenBank/DDBJ whole genome shotgun (WGS) entry which is preliminary data.</text>
</comment>
<feature type="domain" description="PAS" evidence="1">
    <location>
        <begin position="5"/>
        <end position="49"/>
    </location>
</feature>
<evidence type="ECO:0000313" key="4">
    <source>
        <dbReference type="EMBL" id="HDY59497.1"/>
    </source>
</evidence>
<dbReference type="SMART" id="SM00091">
    <property type="entry name" value="PAS"/>
    <property type="match status" value="1"/>
</dbReference>
<dbReference type="InterPro" id="IPR000160">
    <property type="entry name" value="GGDEF_dom"/>
</dbReference>
<evidence type="ECO:0000259" key="1">
    <source>
        <dbReference type="PROSITE" id="PS50112"/>
    </source>
</evidence>
<dbReference type="PROSITE" id="PS50112">
    <property type="entry name" value="PAS"/>
    <property type="match status" value="1"/>
</dbReference>
<dbReference type="NCBIfam" id="TIGR00254">
    <property type="entry name" value="GGDEF"/>
    <property type="match status" value="1"/>
</dbReference>
<reference evidence="4" key="1">
    <citation type="journal article" date="2020" name="mSystems">
        <title>Genome- and Community-Level Interaction Insights into Carbon Utilization and Element Cycling Functions of Hydrothermarchaeota in Hydrothermal Sediment.</title>
        <authorList>
            <person name="Zhou Z."/>
            <person name="Liu Y."/>
            <person name="Xu W."/>
            <person name="Pan J."/>
            <person name="Luo Z.H."/>
            <person name="Li M."/>
        </authorList>
    </citation>
    <scope>NUCLEOTIDE SEQUENCE [LARGE SCALE GENOMIC DNA]</scope>
    <source>
        <strain evidence="4">SpSt-258</strain>
    </source>
</reference>
<dbReference type="InterPro" id="IPR029787">
    <property type="entry name" value="Nucleotide_cyclase"/>
</dbReference>
<proteinExistence type="predicted"/>
<dbReference type="EMBL" id="DSKY01000020">
    <property type="protein sequence ID" value="HDY59497.1"/>
    <property type="molecule type" value="Genomic_DNA"/>
</dbReference>
<gene>
    <name evidence="4" type="ORF">ENP86_08105</name>
</gene>
<dbReference type="SUPFAM" id="SSF55073">
    <property type="entry name" value="Nucleotide cyclase"/>
    <property type="match status" value="1"/>
</dbReference>
<dbReference type="AlphaFoldDB" id="A0A7V0Z6H8"/>
<sequence>MEWCEHYKTLTENLNHGVYFLDKDKKIIYWNQTAERITGYKAEEMIGKSCSDGFLMHIKEEGKNLCNNCNLCPVAIVIDSGEVYDGELYIKHKDGYRILVHTKVFPVRNDGKEIIGAIEIFYDDSERNELKLRIQELEKMALLDSLTKIANRRFIEMQLSSRINEFKRFGWQFGIMFIDIDHFKLVNDRYGHEIGDRVLKMVSNTLLKTQGLLIL</sequence>
<dbReference type="InterPro" id="IPR000014">
    <property type="entry name" value="PAS"/>
</dbReference>
<name>A0A7V0Z6H8_UNCW3</name>
<dbReference type="InterPro" id="IPR043128">
    <property type="entry name" value="Rev_trsase/Diguanyl_cyclase"/>
</dbReference>
<dbReference type="SUPFAM" id="SSF55785">
    <property type="entry name" value="PYP-like sensor domain (PAS domain)"/>
    <property type="match status" value="1"/>
</dbReference>
<dbReference type="InterPro" id="IPR000700">
    <property type="entry name" value="PAS-assoc_C"/>
</dbReference>
<feature type="domain" description="GGDEF" evidence="3">
    <location>
        <begin position="171"/>
        <end position="215"/>
    </location>
</feature>
<dbReference type="CDD" id="cd01949">
    <property type="entry name" value="GGDEF"/>
    <property type="match status" value="1"/>
</dbReference>
<dbReference type="PANTHER" id="PTHR46663:SF4">
    <property type="entry name" value="DIGUANYLATE CYCLASE DGCT-RELATED"/>
    <property type="match status" value="1"/>
</dbReference>
<dbReference type="PROSITE" id="PS50113">
    <property type="entry name" value="PAC"/>
    <property type="match status" value="1"/>
</dbReference>
<protein>
    <submittedName>
        <fullName evidence="4">Diguanylate cyclase</fullName>
    </submittedName>
</protein>
<dbReference type="Pfam" id="PF13426">
    <property type="entry name" value="PAS_9"/>
    <property type="match status" value="1"/>
</dbReference>
<dbReference type="Gene3D" id="3.30.450.20">
    <property type="entry name" value="PAS domain"/>
    <property type="match status" value="1"/>
</dbReference>
<evidence type="ECO:0000259" key="2">
    <source>
        <dbReference type="PROSITE" id="PS50113"/>
    </source>
</evidence>
<organism evidence="4">
    <name type="scientific">candidate division WOR-3 bacterium</name>
    <dbReference type="NCBI Taxonomy" id="2052148"/>
    <lineage>
        <taxon>Bacteria</taxon>
        <taxon>Bacteria division WOR-3</taxon>
    </lineage>
</organism>
<dbReference type="InterPro" id="IPR035965">
    <property type="entry name" value="PAS-like_dom_sf"/>
</dbReference>